<evidence type="ECO:0000313" key="2">
    <source>
        <dbReference type="EMBL" id="RCH53700.1"/>
    </source>
</evidence>
<keyword evidence="3" id="KW-1185">Reference proteome</keyword>
<dbReference type="EMBL" id="QGDC01000010">
    <property type="protein sequence ID" value="RCH53700.1"/>
    <property type="molecule type" value="Genomic_DNA"/>
</dbReference>
<dbReference type="RefSeq" id="WP_114006270.1">
    <property type="nucleotide sequence ID" value="NZ_QGDC01000010.1"/>
</dbReference>
<keyword evidence="2" id="KW-0648">Protein biosynthesis</keyword>
<accession>A0A367GK51</accession>
<dbReference type="Pfam" id="PF01272">
    <property type="entry name" value="GreA_GreB"/>
    <property type="match status" value="1"/>
</dbReference>
<dbReference type="PANTHER" id="PTHR30437:SF5">
    <property type="entry name" value="REGULATOR OF NUCLEOSIDE DIPHOSPHATE KINASE"/>
    <property type="match status" value="1"/>
</dbReference>
<name>A0A367GK51_9SPHI</name>
<dbReference type="GO" id="GO:0006354">
    <property type="term" value="P:DNA-templated transcription elongation"/>
    <property type="evidence" value="ECO:0007669"/>
    <property type="project" value="TreeGrafter"/>
</dbReference>
<dbReference type="GO" id="GO:0003677">
    <property type="term" value="F:DNA binding"/>
    <property type="evidence" value="ECO:0007669"/>
    <property type="project" value="InterPro"/>
</dbReference>
<dbReference type="AlphaFoldDB" id="A0A367GK51"/>
<dbReference type="InterPro" id="IPR023459">
    <property type="entry name" value="Tscrpt_elong_fac_GreA/B_fam"/>
</dbReference>
<keyword evidence="2" id="KW-0251">Elongation factor</keyword>
<proteinExistence type="predicted"/>
<gene>
    <name evidence="2" type="ORF">DJ568_15790</name>
</gene>
<sequence length="136" mass="15356">MKNAQLILSKIEHDMLVNHLKLSANLSEFNRKKLGIELKSARVLPEEELPADVVLLNSEVEIQDAESKRTFFFHLVDPKKADIQNNRLSIMSPIGVALLGYRPGVDVEWEMPNGLKTFKIVKVIRPVEAVAGEQRV</sequence>
<feature type="domain" description="Transcription elongation factor GreA/GreB C-terminal" evidence="1">
    <location>
        <begin position="50"/>
        <end position="123"/>
    </location>
</feature>
<evidence type="ECO:0000313" key="3">
    <source>
        <dbReference type="Proteomes" id="UP000253209"/>
    </source>
</evidence>
<reference evidence="2 3" key="1">
    <citation type="submission" date="2018-05" db="EMBL/GenBank/DDBJ databases">
        <title>Mucilaginibacter hurinus sp. nov., isolated from briquette warehouse soil.</title>
        <authorList>
            <person name="Choi L."/>
        </authorList>
    </citation>
    <scope>NUCLEOTIDE SEQUENCE [LARGE SCALE GENOMIC DNA]</scope>
    <source>
        <strain evidence="2 3">ZR32</strain>
    </source>
</reference>
<dbReference type="GO" id="GO:0032784">
    <property type="term" value="P:regulation of DNA-templated transcription elongation"/>
    <property type="evidence" value="ECO:0007669"/>
    <property type="project" value="InterPro"/>
</dbReference>
<dbReference type="SUPFAM" id="SSF54534">
    <property type="entry name" value="FKBP-like"/>
    <property type="match status" value="1"/>
</dbReference>
<organism evidence="2 3">
    <name type="scientific">Mucilaginibacter hurinus</name>
    <dbReference type="NCBI Taxonomy" id="2201324"/>
    <lineage>
        <taxon>Bacteria</taxon>
        <taxon>Pseudomonadati</taxon>
        <taxon>Bacteroidota</taxon>
        <taxon>Sphingobacteriia</taxon>
        <taxon>Sphingobacteriales</taxon>
        <taxon>Sphingobacteriaceae</taxon>
        <taxon>Mucilaginibacter</taxon>
    </lineage>
</organism>
<dbReference type="Gene3D" id="3.10.50.30">
    <property type="entry name" value="Transcription elongation factor, GreA/GreB, C-terminal domain"/>
    <property type="match status" value="1"/>
</dbReference>
<dbReference type="GO" id="GO:0070063">
    <property type="term" value="F:RNA polymerase binding"/>
    <property type="evidence" value="ECO:0007669"/>
    <property type="project" value="InterPro"/>
</dbReference>
<comment type="caution">
    <text evidence="2">The sequence shown here is derived from an EMBL/GenBank/DDBJ whole genome shotgun (WGS) entry which is preliminary data.</text>
</comment>
<dbReference type="InterPro" id="IPR001437">
    <property type="entry name" value="Tscrpt_elong_fac_GreA/B_C"/>
</dbReference>
<dbReference type="GO" id="GO:0003746">
    <property type="term" value="F:translation elongation factor activity"/>
    <property type="evidence" value="ECO:0007669"/>
    <property type="project" value="UniProtKB-KW"/>
</dbReference>
<protein>
    <submittedName>
        <fullName evidence="2">Transcription elongation factor GreA</fullName>
    </submittedName>
</protein>
<evidence type="ECO:0000259" key="1">
    <source>
        <dbReference type="Pfam" id="PF01272"/>
    </source>
</evidence>
<dbReference type="Proteomes" id="UP000253209">
    <property type="component" value="Unassembled WGS sequence"/>
</dbReference>
<dbReference type="PANTHER" id="PTHR30437">
    <property type="entry name" value="TRANSCRIPTION ELONGATION FACTOR GREA"/>
    <property type="match status" value="1"/>
</dbReference>
<dbReference type="OrthoDB" id="192847at2"/>
<dbReference type="InterPro" id="IPR036953">
    <property type="entry name" value="GreA/GreB_C_sf"/>
</dbReference>